<evidence type="ECO:0000313" key="10">
    <source>
        <dbReference type="Proteomes" id="UP000694548"/>
    </source>
</evidence>
<name>A0A8C6PPC6_NOTFU</name>
<keyword evidence="4" id="KW-0540">Nuclease</keyword>
<gene>
    <name evidence="9" type="primary">LOC107395017</name>
</gene>
<evidence type="ECO:0000313" key="9">
    <source>
        <dbReference type="Ensembl" id="ENSNFUP00015047020.1"/>
    </source>
</evidence>
<keyword evidence="5" id="KW-0479">Metal-binding</keyword>
<evidence type="ECO:0000256" key="1">
    <source>
        <dbReference type="ARBA" id="ARBA00001968"/>
    </source>
</evidence>
<dbReference type="AlphaFoldDB" id="A0A8C6PPC6"/>
<dbReference type="GO" id="GO:0004518">
    <property type="term" value="F:nuclease activity"/>
    <property type="evidence" value="ECO:0007669"/>
    <property type="project" value="UniProtKB-KW"/>
</dbReference>
<organism evidence="9 10">
    <name type="scientific">Nothobranchius furzeri</name>
    <name type="common">Turquoise killifish</name>
    <dbReference type="NCBI Taxonomy" id="105023"/>
    <lineage>
        <taxon>Eukaryota</taxon>
        <taxon>Metazoa</taxon>
        <taxon>Chordata</taxon>
        <taxon>Craniata</taxon>
        <taxon>Vertebrata</taxon>
        <taxon>Euteleostomi</taxon>
        <taxon>Actinopterygii</taxon>
        <taxon>Neopterygii</taxon>
        <taxon>Teleostei</taxon>
        <taxon>Neoteleostei</taxon>
        <taxon>Acanthomorphata</taxon>
        <taxon>Ovalentaria</taxon>
        <taxon>Atherinomorphae</taxon>
        <taxon>Cyprinodontiformes</taxon>
        <taxon>Nothobranchiidae</taxon>
        <taxon>Nothobranchius</taxon>
    </lineage>
</organism>
<dbReference type="Pfam" id="PF13359">
    <property type="entry name" value="DDE_Tnp_4"/>
    <property type="match status" value="1"/>
</dbReference>
<proteinExistence type="inferred from homology"/>
<sequence>MVGVFLFQLASGTSYRVVSRVFGMPRSAVHDIVHRVTEDVVAILHQVIHLPKTPEEMEVACRGFAGLARHRAYLKAAGAIDGCHIRIKAPSGPDGQCYRNRKLFPSIVLQAVCDHQGRFIDTYVGWPGSVHDSRVLRHSPLYRQSACPPPGHFILTDGGYLCLQHPPPPLITPYKRVVQGVGAQRFNSHRSRARCTIERAFGLMKAIFLKALEVHHTFVPRVITACTILHNTCLSAGDTVVLDDEPGDDAAEDEGEAGLEAVSGALWGDQLPAEVSALEEVPPDHDYC</sequence>
<reference evidence="9" key="2">
    <citation type="submission" date="2025-09" db="UniProtKB">
        <authorList>
            <consortium name="Ensembl"/>
        </authorList>
    </citation>
    <scope>IDENTIFICATION</scope>
</reference>
<evidence type="ECO:0000256" key="7">
    <source>
        <dbReference type="ARBA" id="ARBA00023242"/>
    </source>
</evidence>
<keyword evidence="7" id="KW-0539">Nucleus</keyword>
<dbReference type="GO" id="GO:0016787">
    <property type="term" value="F:hydrolase activity"/>
    <property type="evidence" value="ECO:0007669"/>
    <property type="project" value="UniProtKB-KW"/>
</dbReference>
<evidence type="ECO:0000256" key="3">
    <source>
        <dbReference type="ARBA" id="ARBA00006958"/>
    </source>
</evidence>
<evidence type="ECO:0000259" key="8">
    <source>
        <dbReference type="Pfam" id="PF13359"/>
    </source>
</evidence>
<dbReference type="GO" id="GO:0005634">
    <property type="term" value="C:nucleus"/>
    <property type="evidence" value="ECO:0007669"/>
    <property type="project" value="UniProtKB-SubCell"/>
</dbReference>
<comment type="cofactor">
    <cofactor evidence="1">
        <name>a divalent metal cation</name>
        <dbReference type="ChEBI" id="CHEBI:60240"/>
    </cofactor>
</comment>
<keyword evidence="6" id="KW-0378">Hydrolase</keyword>
<evidence type="ECO:0000256" key="5">
    <source>
        <dbReference type="ARBA" id="ARBA00022723"/>
    </source>
</evidence>
<dbReference type="PANTHER" id="PTHR22930">
    <property type="match status" value="1"/>
</dbReference>
<dbReference type="InterPro" id="IPR027806">
    <property type="entry name" value="HARBI1_dom"/>
</dbReference>
<evidence type="ECO:0000256" key="6">
    <source>
        <dbReference type="ARBA" id="ARBA00022801"/>
    </source>
</evidence>
<comment type="subcellular location">
    <subcellularLocation>
        <location evidence="2">Nucleus</location>
    </subcellularLocation>
</comment>
<comment type="similarity">
    <text evidence="3">Belongs to the HARBI1 family.</text>
</comment>
<protein>
    <submittedName>
        <fullName evidence="9">Putative nuclease HARBI1</fullName>
    </submittedName>
</protein>
<keyword evidence="10" id="KW-1185">Reference proteome</keyword>
<dbReference type="GO" id="GO:0046872">
    <property type="term" value="F:metal ion binding"/>
    <property type="evidence" value="ECO:0007669"/>
    <property type="project" value="UniProtKB-KW"/>
</dbReference>
<feature type="domain" description="DDE Tnp4" evidence="8">
    <location>
        <begin position="80"/>
        <end position="231"/>
    </location>
</feature>
<evidence type="ECO:0000256" key="2">
    <source>
        <dbReference type="ARBA" id="ARBA00004123"/>
    </source>
</evidence>
<accession>A0A8C6PPC6</accession>
<evidence type="ECO:0000256" key="4">
    <source>
        <dbReference type="ARBA" id="ARBA00022722"/>
    </source>
</evidence>
<dbReference type="Ensembl" id="ENSNFUT00015049073.1">
    <property type="protein sequence ID" value="ENSNFUP00015047020.1"/>
    <property type="gene ID" value="ENSNFUG00015022230.1"/>
</dbReference>
<dbReference type="PANTHER" id="PTHR22930:SF206">
    <property type="entry name" value="NUCLEASE HARBI1"/>
    <property type="match status" value="1"/>
</dbReference>
<reference evidence="9" key="1">
    <citation type="submission" date="2025-08" db="UniProtKB">
        <authorList>
            <consortium name="Ensembl"/>
        </authorList>
    </citation>
    <scope>IDENTIFICATION</scope>
</reference>
<dbReference type="InterPro" id="IPR045249">
    <property type="entry name" value="HARBI1-like"/>
</dbReference>
<dbReference type="Proteomes" id="UP000694548">
    <property type="component" value="Unassembled WGS sequence"/>
</dbReference>
<dbReference type="GeneTree" id="ENSGT00940000164797"/>